<protein>
    <recommendedName>
        <fullName evidence="1">Integrase catalytic domain-containing protein</fullName>
    </recommendedName>
</protein>
<dbReference type="PANTHER" id="PTHR47331">
    <property type="entry name" value="PHD-TYPE DOMAIN-CONTAINING PROTEIN"/>
    <property type="match status" value="1"/>
</dbReference>
<reference evidence="2" key="1">
    <citation type="submission" date="2021-06" db="EMBL/GenBank/DDBJ databases">
        <authorList>
            <person name="Hodson N. C."/>
            <person name="Mongue J. A."/>
            <person name="Jaron S. K."/>
        </authorList>
    </citation>
    <scope>NUCLEOTIDE SEQUENCE</scope>
</reference>
<dbReference type="InterPro" id="IPR005312">
    <property type="entry name" value="DUF1759"/>
</dbReference>
<dbReference type="OrthoDB" id="8045273at2759"/>
<dbReference type="Pfam" id="PF00665">
    <property type="entry name" value="rve"/>
    <property type="match status" value="1"/>
</dbReference>
<comment type="caution">
    <text evidence="2">The sequence shown here is derived from an EMBL/GenBank/DDBJ whole genome shotgun (WGS) entry which is preliminary data.</text>
</comment>
<dbReference type="PANTHER" id="PTHR47331:SF5">
    <property type="entry name" value="RIBONUCLEASE H"/>
    <property type="match status" value="1"/>
</dbReference>
<accession>A0A8J2NQI9</accession>
<dbReference type="InterPro" id="IPR040676">
    <property type="entry name" value="DUF5641"/>
</dbReference>
<dbReference type="InterPro" id="IPR008042">
    <property type="entry name" value="Retrotrans_Pao"/>
</dbReference>
<dbReference type="CDD" id="cd01644">
    <property type="entry name" value="RT_pepA17"/>
    <property type="match status" value="1"/>
</dbReference>
<name>A0A8J2NQI9_9HEXA</name>
<dbReference type="Pfam" id="PF05380">
    <property type="entry name" value="Peptidase_A17"/>
    <property type="match status" value="1"/>
</dbReference>
<sequence length="1476" mass="167293">METYYRKKRTLLIKVKEYKEIVQAFNDQTANIVEIAVLIEKTEKLEKEFEAHHNQVSDKLDDESYEVVAEEYRDGFKTLREVEVELKTWRRKLQARNPASSGNDSGNPSTADVKLPKLDLVTFSGDPFEWLSFHDLFKASIHSKTNISGAQKMQYLVSSLQGEALAMVKAFTVSDENYTEAWELLKRRYHNTRLLVNSVLKKFCDQSSLVEEDGPALRKMIDTSLECTRSLKILMVQVHHWDAMLVYILAEKLDSETRQHWELSLKTDDISSFEDLIKFLEIRSRALSLIGSKSKSTKVNEKGKSTNSNHGSVSKCMSGHSSAKCSNTTNCKKCGKRHHTMLHLDFTSAKGAPAETPKLKESTSVTALNSVDDDSQVLLGTAILLVPDSQGCLKEVRAVLDSGSQATFISSDCLRYLGFQSKRSSLSVTGLGDSNCGNVLGYANIELRSRYDANFSCYVKVFALRTVTKEMPTSTFNKKNWSHLRSLPLADPQFNISRKVDMLLGADVLQLIIQEGVKTARNGPMAQKTAFGWILSGGIQVGPSICTYMVTTDDLVKRFWEIEELPASLHMSPEEKACEECFLSTTTRTDDGRYIVRLPFKSNAVRPLGDSRIQAIFRLRAQERRFQKEPSLFQQYFYLPHHAVLKDSSTTTKCRVVFDGSAKTGSGNSLNDLLMVGPKTQDDIVQLLIRFRTHLVALVGDIEKMYRQVLVHPEDTPYQRILWRENPEEPYRDYELLTVTYGTSCAPYLATRTLNQLAEEEKNRHPIASEVLRKDFYVDDCVSGTSSIPAALHLKSELQELLQRGGFHIRKWASNDPNVISPEGSKDIVSFDFDNQITTLGLQWIPGRDLFTFKVDDMKKKSPTKRNILSEISKIYDPLGWLSPVIVKSKIMLQSLWKIKLDWDEIVPDSAIKEWWGFQSQLKALEKVKIPRCYLNSANQPFEIHGFCDASQAAYAAVVYYRSLEPEVKVTIIAAKNSQPDTHLEERKTVQNLSVIIMDNPVMKRFSNWNLLVRVTGWIFRFYNNFRKRTNLHGPLSTLELNNALCIWVRFVQGNYFSTEIKDLKAGRNLSSKSPLVTLAPFLDQIGVLRVGGRLQAAKISSDRKFPILLPSKNYITEIIVKSEHLRLLHAGPQLLQASISQIFWILRVRDLCKKVCHNCMTCAKVRGKTQNQLMGSLPSLRVNPSRAFLNVGVDFCGPFLMKVLKGRGHKRFKAYVAVFVCFGSRAIHLELVSDLSTNAFMAALRRFTSRRGKPNVIHSDCGTNFVGSNNEMKEFLKLIRSQSHNLEVSRNLSEDGIQWKFNPPGAPHFGGLWEAGVEACLNSRPLCPMSSDPCDLSVLTPGHFLIGDSLMAIPEESITHLPKNRLSRWQLLQHSVQHFWKRWSGEYLTRLQQRPKWWVPKANVLVDSLVLIKDNNLPPLKWKLARVTEIHPGRDGHVRVVSLKTSDGIIQRPISKLSLLPMESPSETDEEINDA</sequence>
<organism evidence="2 3">
    <name type="scientific">Allacma fusca</name>
    <dbReference type="NCBI Taxonomy" id="39272"/>
    <lineage>
        <taxon>Eukaryota</taxon>
        <taxon>Metazoa</taxon>
        <taxon>Ecdysozoa</taxon>
        <taxon>Arthropoda</taxon>
        <taxon>Hexapoda</taxon>
        <taxon>Collembola</taxon>
        <taxon>Symphypleona</taxon>
        <taxon>Sminthuridae</taxon>
        <taxon>Allacma</taxon>
    </lineage>
</organism>
<dbReference type="Pfam" id="PF03564">
    <property type="entry name" value="DUF1759"/>
    <property type="match status" value="1"/>
</dbReference>
<evidence type="ECO:0000313" key="2">
    <source>
        <dbReference type="EMBL" id="CAG7632968.1"/>
    </source>
</evidence>
<feature type="domain" description="Integrase catalytic" evidence="1">
    <location>
        <begin position="1181"/>
        <end position="1315"/>
    </location>
</feature>
<keyword evidence="3" id="KW-1185">Reference proteome</keyword>
<gene>
    <name evidence="2" type="ORF">AFUS01_LOCUS166</name>
</gene>
<dbReference type="Pfam" id="PF18701">
    <property type="entry name" value="DUF5641"/>
    <property type="match status" value="1"/>
</dbReference>
<dbReference type="Proteomes" id="UP000708208">
    <property type="component" value="Unassembled WGS sequence"/>
</dbReference>
<dbReference type="InterPro" id="IPR001584">
    <property type="entry name" value="Integrase_cat-core"/>
</dbReference>
<dbReference type="EMBL" id="CAJVCH010000583">
    <property type="protein sequence ID" value="CAG7632968.1"/>
    <property type="molecule type" value="Genomic_DNA"/>
</dbReference>
<proteinExistence type="predicted"/>
<dbReference type="GO" id="GO:0015074">
    <property type="term" value="P:DNA integration"/>
    <property type="evidence" value="ECO:0007669"/>
    <property type="project" value="InterPro"/>
</dbReference>
<dbReference type="PROSITE" id="PS50994">
    <property type="entry name" value="INTEGRASE"/>
    <property type="match status" value="1"/>
</dbReference>
<evidence type="ECO:0000313" key="3">
    <source>
        <dbReference type="Proteomes" id="UP000708208"/>
    </source>
</evidence>
<evidence type="ECO:0000259" key="1">
    <source>
        <dbReference type="PROSITE" id="PS50994"/>
    </source>
</evidence>